<evidence type="ECO:0000313" key="9">
    <source>
        <dbReference type="EMBL" id="QEP40087.1"/>
    </source>
</evidence>
<evidence type="ECO:0000256" key="5">
    <source>
        <dbReference type="ARBA" id="ARBA00022723"/>
    </source>
</evidence>
<dbReference type="InterPro" id="IPR038390">
    <property type="entry name" value="Metal_Tscrpt_repr_sf"/>
</dbReference>
<dbReference type="GO" id="GO:0003677">
    <property type="term" value="F:DNA binding"/>
    <property type="evidence" value="ECO:0007669"/>
    <property type="project" value="InterPro"/>
</dbReference>
<keyword evidence="4" id="KW-0963">Cytoplasm</keyword>
<evidence type="ECO:0000313" key="10">
    <source>
        <dbReference type="Proteomes" id="UP000093159"/>
    </source>
</evidence>
<protein>
    <recommendedName>
        <fullName evidence="6">Copper-sensing transcriptional repressor CsoR</fullName>
    </recommendedName>
    <alternativeName>
        <fullName evidence="7">Copper-sensitive operon repressor</fullName>
    </alternativeName>
</protein>
<evidence type="ECO:0000256" key="4">
    <source>
        <dbReference type="ARBA" id="ARBA00022490"/>
    </source>
</evidence>
<dbReference type="KEGG" id="apoc:APORC_0465"/>
<dbReference type="GO" id="GO:0045892">
    <property type="term" value="P:negative regulation of DNA-templated transcription"/>
    <property type="evidence" value="ECO:0007669"/>
    <property type="project" value="UniProtKB-ARBA"/>
</dbReference>
<comment type="similarity">
    <text evidence="2">Belongs to the FrmR/RcnR family.</text>
</comment>
<dbReference type="Proteomes" id="UP000322644">
    <property type="component" value="Chromosome"/>
</dbReference>
<dbReference type="Gene3D" id="1.20.58.1000">
    <property type="entry name" value="Metal-sensitive repressor, helix protomer"/>
    <property type="match status" value="1"/>
</dbReference>
<proteinExistence type="inferred from homology"/>
<evidence type="ECO:0000256" key="1">
    <source>
        <dbReference type="ARBA" id="ARBA00004496"/>
    </source>
</evidence>
<sequence>MNEEKKKALQTLKIAKGQIEAVIKMIEDGRYCIDISNQILAVSSLVKKSNMLILKQHMNSCVLEAVNSGNSAEKIDEITKILSKIVDK</sequence>
<evidence type="ECO:0000256" key="3">
    <source>
        <dbReference type="ARBA" id="ARBA00011738"/>
    </source>
</evidence>
<dbReference type="CDD" id="cd10159">
    <property type="entry name" value="CsoR-like_DUF156_2"/>
    <property type="match status" value="1"/>
</dbReference>
<comment type="subunit">
    <text evidence="3">Homodimer.</text>
</comment>
<evidence type="ECO:0000256" key="7">
    <source>
        <dbReference type="ARBA" id="ARBA00041544"/>
    </source>
</evidence>
<dbReference type="RefSeq" id="WP_066169648.1">
    <property type="nucleotide sequence ID" value="NZ_CP036246.2"/>
</dbReference>
<comment type="subcellular location">
    <subcellularLocation>
        <location evidence="1">Cytoplasm</location>
    </subcellularLocation>
</comment>
<dbReference type="PANTHER" id="PTHR33677">
    <property type="entry name" value="TRANSCRIPTIONAL REPRESSOR FRMR-RELATED"/>
    <property type="match status" value="1"/>
</dbReference>
<reference evidence="9 11" key="2">
    <citation type="submission" date="2019-09" db="EMBL/GenBank/DDBJ databases">
        <title>Complete genome sequencing of four Arcobacter species reveals a diverse suite of mobile elements.</title>
        <authorList>
            <person name="Miller W.G."/>
            <person name="Yee E."/>
            <person name="Bono J.L."/>
        </authorList>
    </citation>
    <scope>NUCLEOTIDE SEQUENCE [LARGE SCALE GENOMIC DNA]</scope>
    <source>
        <strain evidence="9 11">CCUG 56899</strain>
    </source>
</reference>
<reference evidence="8 10" key="1">
    <citation type="submission" date="2015-05" db="EMBL/GenBank/DDBJ databases">
        <authorList>
            <person name="Rovetto F."/>
            <person name="Cocolin L."/>
            <person name="Illeghems K."/>
            <person name="Van Nieuwerburgh F."/>
            <person name="Houf K."/>
        </authorList>
    </citation>
    <scope>NUCLEOTIDE SEQUENCE [LARGE SCALE GENOMIC DNA]</scope>
    <source>
        <strain evidence="8 10">117434</strain>
    </source>
</reference>
<keyword evidence="10" id="KW-1185">Reference proteome</keyword>
<evidence type="ECO:0000256" key="2">
    <source>
        <dbReference type="ARBA" id="ARBA00005260"/>
    </source>
</evidence>
<evidence type="ECO:0000256" key="6">
    <source>
        <dbReference type="ARBA" id="ARBA00039938"/>
    </source>
</evidence>
<accession>A0A1C0B1D2</accession>
<dbReference type="Proteomes" id="UP000093159">
    <property type="component" value="Unassembled WGS sequence"/>
</dbReference>
<evidence type="ECO:0000313" key="11">
    <source>
        <dbReference type="Proteomes" id="UP000322644"/>
    </source>
</evidence>
<dbReference type="AlphaFoldDB" id="A0A1C0B1D2"/>
<dbReference type="OrthoDB" id="9811244at2"/>
<name>A0A1C0B1D2_9BACT</name>
<dbReference type="GO" id="GO:0005737">
    <property type="term" value="C:cytoplasm"/>
    <property type="evidence" value="ECO:0007669"/>
    <property type="project" value="UniProtKB-SubCell"/>
</dbReference>
<keyword evidence="5" id="KW-0479">Metal-binding</keyword>
<dbReference type="GO" id="GO:0046872">
    <property type="term" value="F:metal ion binding"/>
    <property type="evidence" value="ECO:0007669"/>
    <property type="project" value="UniProtKB-KW"/>
</dbReference>
<dbReference type="PANTHER" id="PTHR33677:SF4">
    <property type="entry name" value="COPPER-SENSING TRANSCRIPTIONAL REPRESSOR CSOR"/>
    <property type="match status" value="1"/>
</dbReference>
<gene>
    <name evidence="8" type="primary">csoR</name>
    <name evidence="8" type="ORF">AAX28_01219</name>
    <name evidence="9" type="ORF">APORC_0465</name>
</gene>
<dbReference type="Pfam" id="PF02583">
    <property type="entry name" value="Trns_repr_metal"/>
    <property type="match status" value="1"/>
</dbReference>
<organism evidence="9 11">
    <name type="scientific">Arcobacter porcinus</name>
    <dbReference type="NCBI Taxonomy" id="1935204"/>
    <lineage>
        <taxon>Bacteria</taxon>
        <taxon>Pseudomonadati</taxon>
        <taxon>Campylobacterota</taxon>
        <taxon>Epsilonproteobacteria</taxon>
        <taxon>Campylobacterales</taxon>
        <taxon>Arcobacteraceae</taxon>
        <taxon>Arcobacter</taxon>
    </lineage>
</organism>
<dbReference type="EMBL" id="LDIR01000001">
    <property type="protein sequence ID" value="OCL93668.1"/>
    <property type="molecule type" value="Genomic_DNA"/>
</dbReference>
<reference evidence="9 11" key="3">
    <citation type="submission" date="2019-09" db="EMBL/GenBank/DDBJ databases">
        <title>Taxonomic note: a critical rebuttal of the proposed division of the genus Arcobacter into six genera, emended descriptions of Arcobacter anaerophilus and the genus Arcobacter, and an assessment of genus-level boundaries for Epsilonproteobacteria using in silico genomic comparator tools.</title>
        <authorList>
            <person name="On S.L.W."/>
            <person name="Miller W.G."/>
            <person name="Biggs P."/>
            <person name="Cornelius A."/>
            <person name="Vandamme P."/>
        </authorList>
    </citation>
    <scope>NUCLEOTIDE SEQUENCE [LARGE SCALE GENOMIC DNA]</scope>
    <source>
        <strain evidence="9 11">CCUG 56899</strain>
    </source>
</reference>
<dbReference type="EMBL" id="CP036246">
    <property type="protein sequence ID" value="QEP40087.1"/>
    <property type="molecule type" value="Genomic_DNA"/>
</dbReference>
<evidence type="ECO:0000313" key="8">
    <source>
        <dbReference type="EMBL" id="OCL93668.1"/>
    </source>
</evidence>
<dbReference type="InterPro" id="IPR003735">
    <property type="entry name" value="Metal_Tscrpt_repr"/>
</dbReference>